<dbReference type="InterPro" id="IPR018120">
    <property type="entry name" value="Glyco_hydro_1_AS"/>
</dbReference>
<dbReference type="RefSeq" id="WP_166176793.1">
    <property type="nucleotide sequence ID" value="NZ_CP045119.1"/>
</dbReference>
<organism evidence="13 14">
    <name type="scientific">Rubrobacter tropicus</name>
    <dbReference type="NCBI Taxonomy" id="2653851"/>
    <lineage>
        <taxon>Bacteria</taxon>
        <taxon>Bacillati</taxon>
        <taxon>Actinomycetota</taxon>
        <taxon>Rubrobacteria</taxon>
        <taxon>Rubrobacterales</taxon>
        <taxon>Rubrobacteraceae</taxon>
        <taxon>Rubrobacter</taxon>
    </lineage>
</organism>
<reference evidence="13 14" key="1">
    <citation type="submission" date="2019-10" db="EMBL/GenBank/DDBJ databases">
        <title>Rubrobacter sp nov SCSIO 52090 isolated from a deep-sea sediment in the South China Sea.</title>
        <authorList>
            <person name="Chen R.W."/>
        </authorList>
    </citation>
    <scope>NUCLEOTIDE SEQUENCE [LARGE SCALE GENOMIC DNA]</scope>
    <source>
        <strain evidence="13 14">SCSIO 52909</strain>
    </source>
</reference>
<dbReference type="Pfam" id="PF00232">
    <property type="entry name" value="Glyco_hydro_1"/>
    <property type="match status" value="1"/>
</dbReference>
<dbReference type="SUPFAM" id="SSF51445">
    <property type="entry name" value="(Trans)glycosidases"/>
    <property type="match status" value="1"/>
</dbReference>
<dbReference type="EMBL" id="CP045119">
    <property type="protein sequence ID" value="QIN83472.1"/>
    <property type="molecule type" value="Genomic_DNA"/>
</dbReference>
<evidence type="ECO:0000256" key="2">
    <source>
        <dbReference type="ARBA" id="ARBA00010838"/>
    </source>
</evidence>
<dbReference type="KEGG" id="rub:GBA63_13125"/>
<dbReference type="GO" id="GO:0005829">
    <property type="term" value="C:cytosol"/>
    <property type="evidence" value="ECO:0007669"/>
    <property type="project" value="TreeGrafter"/>
</dbReference>
<dbReference type="SMR" id="A0A6G8QAM1"/>
<protein>
    <recommendedName>
        <fullName evidence="3 12">Beta-glucosidase</fullName>
        <ecNumber evidence="3 12">3.2.1.21</ecNumber>
    </recommendedName>
</protein>
<dbReference type="InterPro" id="IPR001360">
    <property type="entry name" value="Glyco_hydro_1"/>
</dbReference>
<dbReference type="NCBIfam" id="TIGR03356">
    <property type="entry name" value="BGL"/>
    <property type="match status" value="1"/>
</dbReference>
<evidence type="ECO:0000256" key="10">
    <source>
        <dbReference type="PIRSR" id="PIRSR617736-2"/>
    </source>
</evidence>
<dbReference type="GO" id="GO:0008422">
    <property type="term" value="F:beta-glucosidase activity"/>
    <property type="evidence" value="ECO:0007669"/>
    <property type="project" value="UniProtKB-EC"/>
</dbReference>
<evidence type="ECO:0000256" key="4">
    <source>
        <dbReference type="ARBA" id="ARBA00022801"/>
    </source>
</evidence>
<comment type="catalytic activity">
    <reaction evidence="1 12">
        <text>Hydrolysis of terminal, non-reducing beta-D-glucosyl residues with release of beta-D-glucose.</text>
        <dbReference type="EC" id="3.2.1.21"/>
    </reaction>
</comment>
<dbReference type="AlphaFoldDB" id="A0A6G8QAM1"/>
<keyword evidence="4 12" id="KW-0378">Hydrolase</keyword>
<feature type="active site" description="Proton donor" evidence="9">
    <location>
        <position position="163"/>
    </location>
</feature>
<feature type="binding site" evidence="10">
    <location>
        <begin position="416"/>
        <end position="417"/>
    </location>
    <ligand>
        <name>substrate</name>
    </ligand>
</feature>
<dbReference type="PROSITE" id="PS00572">
    <property type="entry name" value="GLYCOSYL_HYDROL_F1_1"/>
    <property type="match status" value="1"/>
</dbReference>
<keyword evidence="7 12" id="KW-0326">Glycosidase</keyword>
<gene>
    <name evidence="13" type="ORF">GBA63_13125</name>
</gene>
<dbReference type="PROSITE" id="PS00653">
    <property type="entry name" value="GLYCOSYL_HYDROL_F1_2"/>
    <property type="match status" value="1"/>
</dbReference>
<dbReference type="InterPro" id="IPR017736">
    <property type="entry name" value="Glyco_hydro_1_beta-glucosidase"/>
</dbReference>
<evidence type="ECO:0000256" key="3">
    <source>
        <dbReference type="ARBA" id="ARBA00012744"/>
    </source>
</evidence>
<feature type="active site" description="Nucleophile" evidence="9 11">
    <location>
        <position position="362"/>
    </location>
</feature>
<feature type="binding site" evidence="10">
    <location>
        <position position="409"/>
    </location>
    <ligand>
        <name>substrate</name>
    </ligand>
</feature>
<evidence type="ECO:0000256" key="5">
    <source>
        <dbReference type="ARBA" id="ARBA00023001"/>
    </source>
</evidence>
<evidence type="ECO:0000313" key="13">
    <source>
        <dbReference type="EMBL" id="QIN83472.1"/>
    </source>
</evidence>
<dbReference type="EC" id="3.2.1.21" evidence="3 12"/>
<dbReference type="Proteomes" id="UP000501452">
    <property type="component" value="Chromosome"/>
</dbReference>
<evidence type="ECO:0000256" key="12">
    <source>
        <dbReference type="RuleBase" id="RU361175"/>
    </source>
</evidence>
<dbReference type="PANTHER" id="PTHR10353">
    <property type="entry name" value="GLYCOSYL HYDROLASE"/>
    <property type="match status" value="1"/>
</dbReference>
<dbReference type="InterPro" id="IPR033132">
    <property type="entry name" value="GH_1_N_CS"/>
</dbReference>
<keyword evidence="8" id="KW-0624">Polysaccharide degradation</keyword>
<sequence length="460" mass="51640">MDFPEGFLWGTATASYQIEGAVHEDGRGTSIWDTFSHTPGKTYHGDTGDIACDHYHRLEQDLDLMADLGLRAYRFSVAWPRIQPDGVGAANQKGLDFYRRLVDGLRRRDIEPMLTLYHWDLPQALEDRGGWTSRETSERFAEYTGIVYEALSDTVSYWITLNEPWVAAWLGYGLGLHAPGKKDVGDALSATHHLLLGHGLALERMREMGNPGDDNRLGVTLSLSPVRPATEDPADVEAARRVDLNANRLYLDPLFRGSYPEDAEDYREAGGFGFVRDGDLEKISAPVDFLGVNYYMRHTVVDPGTKTDLQPAMNFRDLNAVTVIPAGVETTAMGWPAEADGLTDLLVRLHEEYTQIPLYVTENGRAVHDYVDPGGEVKDEERVSYLDAHFRAAREAMDLGVDLRGYMVWSFLDNFEWGEGYSMRFGLVFVDYGTQKRIPKASARWYSGVIRRNGLGDPSR</sequence>
<evidence type="ECO:0000256" key="7">
    <source>
        <dbReference type="ARBA" id="ARBA00023295"/>
    </source>
</evidence>
<feature type="binding site" evidence="10">
    <location>
        <position position="162"/>
    </location>
    <ligand>
        <name>substrate</name>
    </ligand>
</feature>
<comment type="similarity">
    <text evidence="2 12">Belongs to the glycosyl hydrolase 1 family.</text>
</comment>
<evidence type="ECO:0000256" key="1">
    <source>
        <dbReference type="ARBA" id="ARBA00000448"/>
    </source>
</evidence>
<dbReference type="Gene3D" id="3.20.20.80">
    <property type="entry name" value="Glycosidases"/>
    <property type="match status" value="1"/>
</dbReference>
<dbReference type="GO" id="GO:0030245">
    <property type="term" value="P:cellulose catabolic process"/>
    <property type="evidence" value="ECO:0007669"/>
    <property type="project" value="UniProtKB-KW"/>
</dbReference>
<dbReference type="PANTHER" id="PTHR10353:SF36">
    <property type="entry name" value="LP05116P"/>
    <property type="match status" value="1"/>
</dbReference>
<evidence type="ECO:0000256" key="11">
    <source>
        <dbReference type="PROSITE-ProRule" id="PRU10055"/>
    </source>
</evidence>
<feature type="binding site" evidence="10">
    <location>
        <position position="295"/>
    </location>
    <ligand>
        <name>substrate</name>
    </ligand>
</feature>
<proteinExistence type="inferred from homology"/>
<evidence type="ECO:0000313" key="14">
    <source>
        <dbReference type="Proteomes" id="UP000501452"/>
    </source>
</evidence>
<dbReference type="FunFam" id="3.20.20.80:FF:000004">
    <property type="entry name" value="Beta-glucosidase 6-phospho-beta-glucosidase"/>
    <property type="match status" value="1"/>
</dbReference>
<keyword evidence="14" id="KW-1185">Reference proteome</keyword>
<keyword evidence="6" id="KW-0119">Carbohydrate metabolism</keyword>
<name>A0A6G8QAM1_9ACTN</name>
<accession>A0A6G8QAM1</accession>
<dbReference type="PRINTS" id="PR00131">
    <property type="entry name" value="GLHYDRLASE1"/>
</dbReference>
<evidence type="ECO:0000256" key="8">
    <source>
        <dbReference type="ARBA" id="ARBA00023326"/>
    </source>
</evidence>
<dbReference type="InterPro" id="IPR017853">
    <property type="entry name" value="GH"/>
</dbReference>
<keyword evidence="5" id="KW-0136">Cellulose degradation</keyword>
<evidence type="ECO:0000256" key="6">
    <source>
        <dbReference type="ARBA" id="ARBA00023277"/>
    </source>
</evidence>
<feature type="binding site" evidence="10">
    <location>
        <position position="118"/>
    </location>
    <ligand>
        <name>substrate</name>
    </ligand>
</feature>
<evidence type="ECO:0000256" key="9">
    <source>
        <dbReference type="PIRSR" id="PIRSR617736-1"/>
    </source>
</evidence>
<feature type="binding site" evidence="10">
    <location>
        <position position="17"/>
    </location>
    <ligand>
        <name>substrate</name>
    </ligand>
</feature>